<dbReference type="Gene3D" id="3.60.21.10">
    <property type="match status" value="1"/>
</dbReference>
<dbReference type="EC" id="3.1.3.16" evidence="1"/>
<proteinExistence type="predicted"/>
<dbReference type="Ensembl" id="ENSPSTT00000003356.1">
    <property type="protein sequence ID" value="ENSPSTP00000003202.1"/>
    <property type="gene ID" value="ENSPSTG00000002339.1"/>
</dbReference>
<reference evidence="6" key="1">
    <citation type="submission" date="2025-08" db="UniProtKB">
        <authorList>
            <consortium name="Ensembl"/>
        </authorList>
    </citation>
    <scope>IDENTIFICATION</scope>
</reference>
<evidence type="ECO:0000256" key="2">
    <source>
        <dbReference type="ARBA" id="ARBA00022723"/>
    </source>
</evidence>
<dbReference type="GO" id="GO:0004722">
    <property type="term" value="F:protein serine/threonine phosphatase activity"/>
    <property type="evidence" value="ECO:0007669"/>
    <property type="project" value="UniProtKB-EC"/>
</dbReference>
<dbReference type="InterPro" id="IPR029052">
    <property type="entry name" value="Metallo-depent_PP-like"/>
</dbReference>
<dbReference type="InterPro" id="IPR031675">
    <property type="entry name" value="STPPase_N"/>
</dbReference>
<organism evidence="6 7">
    <name type="scientific">Pavo cristatus</name>
    <name type="common">Indian peafowl</name>
    <name type="synonym">Blue peafowl</name>
    <dbReference type="NCBI Taxonomy" id="9049"/>
    <lineage>
        <taxon>Eukaryota</taxon>
        <taxon>Metazoa</taxon>
        <taxon>Chordata</taxon>
        <taxon>Craniata</taxon>
        <taxon>Vertebrata</taxon>
        <taxon>Euteleostomi</taxon>
        <taxon>Archelosauria</taxon>
        <taxon>Archosauria</taxon>
        <taxon>Dinosauria</taxon>
        <taxon>Saurischia</taxon>
        <taxon>Theropoda</taxon>
        <taxon>Coelurosauria</taxon>
        <taxon>Aves</taxon>
        <taxon>Neognathae</taxon>
        <taxon>Galloanserae</taxon>
        <taxon>Galliformes</taxon>
        <taxon>Phasianidae</taxon>
        <taxon>Phasianinae</taxon>
        <taxon>Pavo</taxon>
    </lineage>
</organism>
<name>A0A8C9L4J8_PAVCR</name>
<sequence length="47" mass="5013">MVEAEIRGSCIKSQEILLSQSVLLKLEVPLKACGDVQGQHTAFASAI</sequence>
<accession>A0A8C9L4J8</accession>
<evidence type="ECO:0000256" key="1">
    <source>
        <dbReference type="ARBA" id="ARBA00013081"/>
    </source>
</evidence>
<keyword evidence="2" id="KW-0479">Metal-binding</keyword>
<evidence type="ECO:0000313" key="6">
    <source>
        <dbReference type="Ensembl" id="ENSPSTP00000003202.1"/>
    </source>
</evidence>
<dbReference type="Pfam" id="PF16891">
    <property type="entry name" value="STPPase_N"/>
    <property type="match status" value="1"/>
</dbReference>
<evidence type="ECO:0000256" key="3">
    <source>
        <dbReference type="ARBA" id="ARBA00022801"/>
    </source>
</evidence>
<dbReference type="Proteomes" id="UP000694428">
    <property type="component" value="Unplaced"/>
</dbReference>
<feature type="domain" description="Serine-threonine protein phosphatase N-terminal" evidence="5">
    <location>
        <begin position="3"/>
        <end position="27"/>
    </location>
</feature>
<evidence type="ECO:0000313" key="7">
    <source>
        <dbReference type="Proteomes" id="UP000694428"/>
    </source>
</evidence>
<keyword evidence="3" id="KW-0378">Hydrolase</keyword>
<reference evidence="6" key="2">
    <citation type="submission" date="2025-09" db="UniProtKB">
        <authorList>
            <consortium name="Ensembl"/>
        </authorList>
    </citation>
    <scope>IDENTIFICATION</scope>
</reference>
<evidence type="ECO:0000256" key="4">
    <source>
        <dbReference type="ARBA" id="ARBA00023211"/>
    </source>
</evidence>
<protein>
    <recommendedName>
        <fullName evidence="1">protein-serine/threonine phosphatase</fullName>
        <ecNumber evidence="1">3.1.3.16</ecNumber>
    </recommendedName>
</protein>
<keyword evidence="4" id="KW-0464">Manganese</keyword>
<dbReference type="AlphaFoldDB" id="A0A8C9L4J8"/>
<keyword evidence="7" id="KW-1185">Reference proteome</keyword>
<dbReference type="GO" id="GO:0046872">
    <property type="term" value="F:metal ion binding"/>
    <property type="evidence" value="ECO:0007669"/>
    <property type="project" value="UniProtKB-KW"/>
</dbReference>
<dbReference type="SUPFAM" id="SSF56300">
    <property type="entry name" value="Metallo-dependent phosphatases"/>
    <property type="match status" value="1"/>
</dbReference>
<evidence type="ECO:0000259" key="5">
    <source>
        <dbReference type="Pfam" id="PF16891"/>
    </source>
</evidence>